<proteinExistence type="predicted"/>
<dbReference type="OrthoDB" id="3235083at2759"/>
<organism evidence="1 2">
    <name type="scientific">Aspergillus steynii IBT 23096</name>
    <dbReference type="NCBI Taxonomy" id="1392250"/>
    <lineage>
        <taxon>Eukaryota</taxon>
        <taxon>Fungi</taxon>
        <taxon>Dikarya</taxon>
        <taxon>Ascomycota</taxon>
        <taxon>Pezizomycotina</taxon>
        <taxon>Eurotiomycetes</taxon>
        <taxon>Eurotiomycetidae</taxon>
        <taxon>Eurotiales</taxon>
        <taxon>Aspergillaceae</taxon>
        <taxon>Aspergillus</taxon>
        <taxon>Aspergillus subgen. Circumdati</taxon>
    </lineage>
</organism>
<sequence>MDSTDSFLSSPKYGYDFVVSTTQASINSDLLLFLSESQQPVQFLCFLADEDGNPTNMISLEDLLKLTDNINPFEIPAGTDYNDKSIQALTAARFMVGIQIQIGLPPGVMPKNLPAIVDLGDDAKTVTFNMFCSQFTVIENTPGNGWTQGSWNVWSQPSGDPWYVQANVNLVMKSLNEELDTPYLNNHPELQAQLKAQLTNLSGTAFSLQQLLFDLENAVLQTVSRFEGIPAGSQAEGILQRLFVSIYSDITNDFGLPLVSVAVVATTPDPSQLQMTDFERQVSPLKDSNGAVIPSPNAPRTSLRFLQWNFQSHQQRFLRMTRP</sequence>
<dbReference type="Proteomes" id="UP000234275">
    <property type="component" value="Unassembled WGS sequence"/>
</dbReference>
<dbReference type="GeneID" id="36560424"/>
<reference evidence="1 2" key="1">
    <citation type="submission" date="2016-12" db="EMBL/GenBank/DDBJ databases">
        <title>The genomes of Aspergillus section Nigri reveals drivers in fungal speciation.</title>
        <authorList>
            <consortium name="DOE Joint Genome Institute"/>
            <person name="Vesth T.C."/>
            <person name="Nybo J."/>
            <person name="Theobald S."/>
            <person name="Brandl J."/>
            <person name="Frisvad J.C."/>
            <person name="Nielsen K.F."/>
            <person name="Lyhne E.K."/>
            <person name="Kogle M.E."/>
            <person name="Kuo A."/>
            <person name="Riley R."/>
            <person name="Clum A."/>
            <person name="Nolan M."/>
            <person name="Lipzen A."/>
            <person name="Salamov A."/>
            <person name="Henrissat B."/>
            <person name="Wiebenga A."/>
            <person name="De Vries R.P."/>
            <person name="Grigoriev I.V."/>
            <person name="Mortensen U.H."/>
            <person name="Andersen M.R."/>
            <person name="Baker S.E."/>
        </authorList>
    </citation>
    <scope>NUCLEOTIDE SEQUENCE [LARGE SCALE GENOMIC DNA]</scope>
    <source>
        <strain evidence="1 2">IBT 23096</strain>
    </source>
</reference>
<name>A0A2I2GPG1_9EURO</name>
<comment type="caution">
    <text evidence="1">The sequence shown here is derived from an EMBL/GenBank/DDBJ whole genome shotgun (WGS) entry which is preliminary data.</text>
</comment>
<gene>
    <name evidence="1" type="ORF">P170DRAFT_470209</name>
</gene>
<dbReference type="AlphaFoldDB" id="A0A2I2GPG1"/>
<keyword evidence="2" id="KW-1185">Reference proteome</keyword>
<evidence type="ECO:0000313" key="1">
    <source>
        <dbReference type="EMBL" id="PLB54765.1"/>
    </source>
</evidence>
<protein>
    <submittedName>
        <fullName evidence="1">Uncharacterized protein</fullName>
    </submittedName>
</protein>
<dbReference type="STRING" id="1392250.A0A2I2GPG1"/>
<dbReference type="VEuPathDB" id="FungiDB:P170DRAFT_470209"/>
<accession>A0A2I2GPG1</accession>
<dbReference type="RefSeq" id="XP_024710067.1">
    <property type="nucleotide sequence ID" value="XM_024852726.1"/>
</dbReference>
<evidence type="ECO:0000313" key="2">
    <source>
        <dbReference type="Proteomes" id="UP000234275"/>
    </source>
</evidence>
<dbReference type="EMBL" id="MSFO01000001">
    <property type="protein sequence ID" value="PLB54765.1"/>
    <property type="molecule type" value="Genomic_DNA"/>
</dbReference>